<dbReference type="InterPro" id="IPR017509">
    <property type="entry name" value="PrfH"/>
</dbReference>
<keyword evidence="5" id="KW-1185">Reference proteome</keyword>
<dbReference type="EMBL" id="CP150951">
    <property type="protein sequence ID" value="WZC48324.1"/>
    <property type="molecule type" value="Genomic_DNA"/>
</dbReference>
<name>A0ABZ2V1N5_9RHOB</name>
<reference evidence="5" key="1">
    <citation type="submission" date="2024-04" db="EMBL/GenBank/DDBJ databases">
        <title>Phylogenomic analyses of a clade within the roseobacter group suggest taxonomic reassignments of species of the genera Aestuariivita, Citreicella, Loktanella, Nautella, Pelagibaca, Ruegeria, Thalassobius, Thiobacimonas and Tropicibacter, and the proposal o.</title>
        <authorList>
            <person name="Jeon C.O."/>
        </authorList>
    </citation>
    <scope>NUCLEOTIDE SEQUENCE [LARGE SCALE GENOMIC DNA]</scope>
    <source>
        <strain evidence="5">BS5-3</strain>
    </source>
</reference>
<feature type="compositionally biased region" description="Basic and acidic residues" evidence="2">
    <location>
        <begin position="179"/>
        <end position="194"/>
    </location>
</feature>
<accession>A0ABZ2V1N5</accession>
<dbReference type="InterPro" id="IPR050057">
    <property type="entry name" value="Prokaryotic/Mito_RF"/>
</dbReference>
<dbReference type="PANTHER" id="PTHR43804">
    <property type="entry name" value="LD18447P"/>
    <property type="match status" value="1"/>
</dbReference>
<organism evidence="4 5">
    <name type="scientific">Yoonia phaeophyticola</name>
    <dbReference type="NCBI Taxonomy" id="3137369"/>
    <lineage>
        <taxon>Bacteria</taxon>
        <taxon>Pseudomonadati</taxon>
        <taxon>Pseudomonadota</taxon>
        <taxon>Alphaproteobacteria</taxon>
        <taxon>Rhodobacterales</taxon>
        <taxon>Paracoccaceae</taxon>
        <taxon>Yoonia</taxon>
    </lineage>
</organism>
<evidence type="ECO:0000256" key="2">
    <source>
        <dbReference type="SAM" id="MobiDB-lite"/>
    </source>
</evidence>
<feature type="region of interest" description="Disordered" evidence="2">
    <location>
        <begin position="173"/>
        <end position="197"/>
    </location>
</feature>
<dbReference type="Gene3D" id="3.30.160.20">
    <property type="match status" value="1"/>
</dbReference>
<dbReference type="SUPFAM" id="SSF75620">
    <property type="entry name" value="Release factor"/>
    <property type="match status" value="1"/>
</dbReference>
<dbReference type="InterPro" id="IPR000352">
    <property type="entry name" value="Pep_chain_release_fac_I"/>
</dbReference>
<dbReference type="NCBIfam" id="TIGR03072">
    <property type="entry name" value="release_prfH"/>
    <property type="match status" value="1"/>
</dbReference>
<dbReference type="Pfam" id="PF00472">
    <property type="entry name" value="RF-1"/>
    <property type="match status" value="1"/>
</dbReference>
<evidence type="ECO:0000259" key="3">
    <source>
        <dbReference type="Pfam" id="PF00472"/>
    </source>
</evidence>
<evidence type="ECO:0000256" key="1">
    <source>
        <dbReference type="ARBA" id="ARBA00010835"/>
    </source>
</evidence>
<protein>
    <submittedName>
        <fullName evidence="4">Peptide chain release factor H</fullName>
    </submittedName>
</protein>
<dbReference type="PANTHER" id="PTHR43804:SF9">
    <property type="entry name" value="PEPTIDE CHAIN RELEASE FACTOR HOMOLOG-RELATED"/>
    <property type="match status" value="1"/>
</dbReference>
<evidence type="ECO:0000313" key="5">
    <source>
        <dbReference type="Proteomes" id="UP001440612"/>
    </source>
</evidence>
<gene>
    <name evidence="4" type="primary">prfH</name>
    <name evidence="4" type="ORF">AABB29_15860</name>
</gene>
<proteinExistence type="inferred from homology"/>
<comment type="similarity">
    <text evidence="1">Belongs to the prokaryotic/mitochondrial release factor family.</text>
</comment>
<feature type="domain" description="Prokaryotic-type class I peptide chain release factors" evidence="3">
    <location>
        <begin position="109"/>
        <end position="188"/>
    </location>
</feature>
<dbReference type="RefSeq" id="WP_341366441.1">
    <property type="nucleotide sequence ID" value="NZ_CP150951.2"/>
</dbReference>
<dbReference type="Gene3D" id="3.30.70.1660">
    <property type="match status" value="1"/>
</dbReference>
<sequence length="214" mass="23775">MQKADHLSLLVTAGDGPAECNQAVGHILDRMQDEAEMFGLSLSVHRAEGKHGPRSAVAVVHGPGRQAFATSWVGTIQWRMQSQLRQHHKRANWFVGVFTLAQHPGRAADIRPADVTFSTLRAGGPGGQHQNTTDSAVRAVHKSSGLRVVVREARSQHRNKALALERLQSLADAQQSADQEMRKNDQNKLHHALERGNPVRRFVGERFKEDVRDR</sequence>
<evidence type="ECO:0000313" key="4">
    <source>
        <dbReference type="EMBL" id="WZC48324.1"/>
    </source>
</evidence>
<dbReference type="Proteomes" id="UP001440612">
    <property type="component" value="Chromosome"/>
</dbReference>
<dbReference type="InterPro" id="IPR045853">
    <property type="entry name" value="Pep_chain_release_fac_I_sf"/>
</dbReference>